<dbReference type="Proteomes" id="UP001492380">
    <property type="component" value="Unassembled WGS sequence"/>
</dbReference>
<organism evidence="1 2">
    <name type="scientific">Phyllosticta capitalensis</name>
    <dbReference type="NCBI Taxonomy" id="121624"/>
    <lineage>
        <taxon>Eukaryota</taxon>
        <taxon>Fungi</taxon>
        <taxon>Dikarya</taxon>
        <taxon>Ascomycota</taxon>
        <taxon>Pezizomycotina</taxon>
        <taxon>Dothideomycetes</taxon>
        <taxon>Dothideomycetes incertae sedis</taxon>
        <taxon>Botryosphaeriales</taxon>
        <taxon>Phyllostictaceae</taxon>
        <taxon>Phyllosticta</taxon>
    </lineage>
</organism>
<proteinExistence type="predicted"/>
<accession>A0ABR1YH43</accession>
<comment type="caution">
    <text evidence="1">The sequence shown here is derived from an EMBL/GenBank/DDBJ whole genome shotgun (WGS) entry which is preliminary data.</text>
</comment>
<evidence type="ECO:0000313" key="2">
    <source>
        <dbReference type="Proteomes" id="UP001492380"/>
    </source>
</evidence>
<keyword evidence="2" id="KW-1185">Reference proteome</keyword>
<gene>
    <name evidence="1" type="ORF">HDK90DRAFT_354478</name>
</gene>
<sequence length="228" mass="25842">MHCFHEKRSARLQVVFQGLRGTRSDHEQRFRRAIFPAAYFLAPSIIEVTGLSPCFTSPSGAAMTKLTGASVRWLAYTAAYRYTALASCARGGSGAFRAGWLCGAVWLEWRLETGERFDRSGVFRLLIPWRRLVFISRRMPTRSIRALTLEWATTWDHAMVEFFFHHQLLCPVYWISFVSTGTAMLTDPPPRGQQRLSQPSLASPRLNTHARAARLSARGVRRAAVPDR</sequence>
<reference evidence="1 2" key="1">
    <citation type="submission" date="2024-04" db="EMBL/GenBank/DDBJ databases">
        <title>Phyllosticta paracitricarpa is synonymous to the EU quarantine fungus P. citricarpa based on phylogenomic analyses.</title>
        <authorList>
            <consortium name="Lawrence Berkeley National Laboratory"/>
            <person name="Van Ingen-Buijs V.A."/>
            <person name="Van Westerhoven A.C."/>
            <person name="Haridas S."/>
            <person name="Skiadas P."/>
            <person name="Martin F."/>
            <person name="Groenewald J.Z."/>
            <person name="Crous P.W."/>
            <person name="Seidl M.F."/>
        </authorList>
    </citation>
    <scope>NUCLEOTIDE SEQUENCE [LARGE SCALE GENOMIC DNA]</scope>
    <source>
        <strain evidence="1 2">CBS 123374</strain>
    </source>
</reference>
<evidence type="ECO:0000313" key="1">
    <source>
        <dbReference type="EMBL" id="KAK8229336.1"/>
    </source>
</evidence>
<name>A0ABR1YH43_9PEZI</name>
<protein>
    <submittedName>
        <fullName evidence="1">Uncharacterized protein</fullName>
    </submittedName>
</protein>
<dbReference type="EMBL" id="JBBWRZ010000009">
    <property type="protein sequence ID" value="KAK8229336.1"/>
    <property type="molecule type" value="Genomic_DNA"/>
</dbReference>